<evidence type="ECO:0000313" key="3">
    <source>
        <dbReference type="EMBL" id="MXO66628.1"/>
    </source>
</evidence>
<dbReference type="PROSITE" id="PS51257">
    <property type="entry name" value="PROKAR_LIPOPROTEIN"/>
    <property type="match status" value="1"/>
</dbReference>
<feature type="signal peptide" evidence="2">
    <location>
        <begin position="1"/>
        <end position="22"/>
    </location>
</feature>
<accession>A0A6I4T7G7</accession>
<organism evidence="3 4">
    <name type="scientific">Altericroceibacterium endophyticum</name>
    <dbReference type="NCBI Taxonomy" id="1808508"/>
    <lineage>
        <taxon>Bacteria</taxon>
        <taxon>Pseudomonadati</taxon>
        <taxon>Pseudomonadota</taxon>
        <taxon>Alphaproteobacteria</taxon>
        <taxon>Sphingomonadales</taxon>
        <taxon>Erythrobacteraceae</taxon>
        <taxon>Altericroceibacterium</taxon>
    </lineage>
</organism>
<feature type="region of interest" description="Disordered" evidence="1">
    <location>
        <begin position="25"/>
        <end position="112"/>
    </location>
</feature>
<proteinExistence type="predicted"/>
<evidence type="ECO:0000313" key="4">
    <source>
        <dbReference type="Proteomes" id="UP000438476"/>
    </source>
</evidence>
<reference evidence="3 4" key="1">
    <citation type="submission" date="2019-12" db="EMBL/GenBank/DDBJ databases">
        <title>Genomic-based taxomic classification of the family Erythrobacteraceae.</title>
        <authorList>
            <person name="Xu L."/>
        </authorList>
    </citation>
    <scope>NUCLEOTIDE SEQUENCE [LARGE SCALE GENOMIC DNA]</scope>
    <source>
        <strain evidence="3 4">LMG 29518</strain>
    </source>
</reference>
<evidence type="ECO:0000256" key="1">
    <source>
        <dbReference type="SAM" id="MobiDB-lite"/>
    </source>
</evidence>
<dbReference type="EMBL" id="WTYT01000005">
    <property type="protein sequence ID" value="MXO66628.1"/>
    <property type="molecule type" value="Genomic_DNA"/>
</dbReference>
<evidence type="ECO:0000256" key="2">
    <source>
        <dbReference type="SAM" id="SignalP"/>
    </source>
</evidence>
<dbReference type="Proteomes" id="UP000438476">
    <property type="component" value="Unassembled WGS sequence"/>
</dbReference>
<keyword evidence="2" id="KW-0732">Signal</keyword>
<feature type="compositionally biased region" description="Low complexity" evidence="1">
    <location>
        <begin position="66"/>
        <end position="78"/>
    </location>
</feature>
<gene>
    <name evidence="3" type="ORF">GRI91_12750</name>
</gene>
<dbReference type="AlphaFoldDB" id="A0A6I4T7G7"/>
<feature type="chain" id="PRO_5026301979" description="Secreted protein" evidence="2">
    <location>
        <begin position="23"/>
        <end position="112"/>
    </location>
</feature>
<comment type="caution">
    <text evidence="3">The sequence shown here is derived from an EMBL/GenBank/DDBJ whole genome shotgun (WGS) entry which is preliminary data.</text>
</comment>
<evidence type="ECO:0008006" key="5">
    <source>
        <dbReference type="Google" id="ProtNLM"/>
    </source>
</evidence>
<sequence length="112" mass="11196">MKRATWYMTRALLAGCLTLGIAACGDDPAEEGASGTVSGEVLEGTISDAMLPEDKLRSRAPALKVDSSGDASDPASDGSGDDQAEPADDGAAEADSTAEQTSSEADTGEAAD</sequence>
<keyword evidence="4" id="KW-1185">Reference proteome</keyword>
<name>A0A6I4T7G7_9SPHN</name>
<protein>
    <recommendedName>
        <fullName evidence="5">Secreted protein</fullName>
    </recommendedName>
</protein>
<feature type="compositionally biased region" description="Acidic residues" evidence="1">
    <location>
        <begin position="79"/>
        <end position="92"/>
    </location>
</feature>